<evidence type="ECO:0000313" key="5">
    <source>
        <dbReference type="Proteomes" id="UP001218208"/>
    </source>
</evidence>
<keyword evidence="2" id="KW-0472">Membrane</keyword>
<feature type="non-terminal residue" evidence="4">
    <location>
        <position position="236"/>
    </location>
</feature>
<evidence type="ECO:0000259" key="3">
    <source>
        <dbReference type="Pfam" id="PF08805"/>
    </source>
</evidence>
<evidence type="ECO:0000313" key="4">
    <source>
        <dbReference type="EMBL" id="EKT4094827.1"/>
    </source>
</evidence>
<feature type="transmembrane region" description="Helical" evidence="2">
    <location>
        <begin position="31"/>
        <end position="50"/>
    </location>
</feature>
<comment type="caution">
    <text evidence="4">The sequence shown here is derived from an EMBL/GenBank/DDBJ whole genome shotgun (WGS) entry which is preliminary data.</text>
</comment>
<evidence type="ECO:0000256" key="2">
    <source>
        <dbReference type="SAM" id="Phobius"/>
    </source>
</evidence>
<feature type="domain" description="Type 4 secretion system PilS N-terminal" evidence="3">
    <location>
        <begin position="81"/>
        <end position="163"/>
    </location>
</feature>
<sequence>MTHTTRPRCSPTLTRLSKGVRSALGFTLTEALLALGVVTAATGAMFLFFGQVDAKAKLASETRNLRELSRRIESSFGMVGTFRGVSTTAIVVDGLAPDSQLGVGESVLTNAWGGAVNVQPYSVERFGDSFSVSYAGLPRHACVNLVAANASGVWDAQVSDVSVIRNTGGQLDVGLLGRTCADKSRVVFVYHSGLLAGEWTGSPLVLPPATPSVTPPISPPVGSPVGPVGPVPPSTP</sequence>
<protein>
    <recommendedName>
        <fullName evidence="3">Type 4 secretion system PilS N-terminal domain-containing protein</fullName>
    </recommendedName>
</protein>
<reference evidence="4" key="1">
    <citation type="submission" date="2022-07" db="EMBL/GenBank/DDBJ databases">
        <authorList>
            <consortium name="DAFM: The Division of Animal and Food Microbiology"/>
        </authorList>
    </citation>
    <scope>NUCLEOTIDE SEQUENCE</scope>
    <source>
        <strain evidence="4">19MO01SH01-2</strain>
    </source>
</reference>
<dbReference type="Pfam" id="PF08805">
    <property type="entry name" value="PilS"/>
    <property type="match status" value="1"/>
</dbReference>
<evidence type="ECO:0000256" key="1">
    <source>
        <dbReference type="SAM" id="MobiDB-lite"/>
    </source>
</evidence>
<proteinExistence type="predicted"/>
<dbReference type="InterPro" id="IPR014911">
    <property type="entry name" value="PilS_N"/>
</dbReference>
<gene>
    <name evidence="4" type="ORF">QEG23_004400</name>
</gene>
<dbReference type="AlphaFoldDB" id="A0AAI9FX06"/>
<dbReference type="EMBL" id="ABLOJW010000037">
    <property type="protein sequence ID" value="EKT4094827.1"/>
    <property type="molecule type" value="Genomic_DNA"/>
</dbReference>
<dbReference type="Proteomes" id="UP001218208">
    <property type="component" value="Unassembled WGS sequence"/>
</dbReference>
<keyword evidence="2" id="KW-1133">Transmembrane helix</keyword>
<organism evidence="4 5">
    <name type="scientific">Stenotrophomonas maltophilia</name>
    <name type="common">Pseudomonas maltophilia</name>
    <name type="synonym">Xanthomonas maltophilia</name>
    <dbReference type="NCBI Taxonomy" id="40324"/>
    <lineage>
        <taxon>Bacteria</taxon>
        <taxon>Pseudomonadati</taxon>
        <taxon>Pseudomonadota</taxon>
        <taxon>Gammaproteobacteria</taxon>
        <taxon>Lysobacterales</taxon>
        <taxon>Lysobacteraceae</taxon>
        <taxon>Stenotrophomonas</taxon>
        <taxon>Stenotrophomonas maltophilia group</taxon>
    </lineage>
</organism>
<feature type="region of interest" description="Disordered" evidence="1">
    <location>
        <begin position="211"/>
        <end position="236"/>
    </location>
</feature>
<name>A0AAI9FX06_STEMA</name>
<dbReference type="InterPro" id="IPR045584">
    <property type="entry name" value="Pilin-like"/>
</dbReference>
<dbReference type="Gene3D" id="3.30.1690.10">
    <property type="entry name" value="TcpA-like pilin"/>
    <property type="match status" value="1"/>
</dbReference>
<dbReference type="SUPFAM" id="SSF54523">
    <property type="entry name" value="Pili subunits"/>
    <property type="match status" value="1"/>
</dbReference>
<keyword evidence="2" id="KW-0812">Transmembrane</keyword>
<accession>A0AAI9FX06</accession>